<comment type="caution">
    <text evidence="1">The sequence shown here is derived from an EMBL/GenBank/DDBJ whole genome shotgun (WGS) entry which is preliminary data.</text>
</comment>
<dbReference type="Proteomes" id="UP001139981">
    <property type="component" value="Unassembled WGS sequence"/>
</dbReference>
<organism evidence="1 2">
    <name type="scientific">Coemansia aciculifera</name>
    <dbReference type="NCBI Taxonomy" id="417176"/>
    <lineage>
        <taxon>Eukaryota</taxon>
        <taxon>Fungi</taxon>
        <taxon>Fungi incertae sedis</taxon>
        <taxon>Zoopagomycota</taxon>
        <taxon>Kickxellomycotina</taxon>
        <taxon>Kickxellomycetes</taxon>
        <taxon>Kickxellales</taxon>
        <taxon>Kickxellaceae</taxon>
        <taxon>Coemansia</taxon>
    </lineage>
</organism>
<evidence type="ECO:0000313" key="2">
    <source>
        <dbReference type="Proteomes" id="UP001139981"/>
    </source>
</evidence>
<gene>
    <name evidence="1" type="ORF">IWW38_005845</name>
</gene>
<reference evidence="1" key="1">
    <citation type="submission" date="2022-07" db="EMBL/GenBank/DDBJ databases">
        <title>Phylogenomic reconstructions and comparative analyses of Kickxellomycotina fungi.</title>
        <authorList>
            <person name="Reynolds N.K."/>
            <person name="Stajich J.E."/>
            <person name="Barry K."/>
            <person name="Grigoriev I.V."/>
            <person name="Crous P."/>
            <person name="Smith M.E."/>
        </authorList>
    </citation>
    <scope>NUCLEOTIDE SEQUENCE</scope>
    <source>
        <strain evidence="1">CBS 190363</strain>
    </source>
</reference>
<accession>A0ACC1LUH4</accession>
<dbReference type="EMBL" id="JANBVB010002994">
    <property type="protein sequence ID" value="KAJ2881087.1"/>
    <property type="molecule type" value="Genomic_DNA"/>
</dbReference>
<evidence type="ECO:0000313" key="1">
    <source>
        <dbReference type="EMBL" id="KAJ2881087.1"/>
    </source>
</evidence>
<name>A0ACC1LUH4_9FUNG</name>
<proteinExistence type="predicted"/>
<protein>
    <submittedName>
        <fullName evidence="1">Uncharacterized protein</fullName>
    </submittedName>
</protein>
<sequence length="243" mass="26261">MLLDRNGDIRLADFTAAQFSAQALATARETCPEFDPASFPAYTDFSGTIPYSAPETLAASSTGNNALQSADDLHKADIYSLGVSLYTLFVSGREPYATVKSSVEQMLLAAKGAFWEWEERYSLASLPNRSSPGSTAPASPLDGPSGRCTQPPSPVSAAASLDYHGLSRSLSLTLGPKPLRRRRTLKSRKAAPREFRTFLSGDPLPANIEALLQSMVSPDPHLRPDATEILRMLDSIEPDIFEP</sequence>
<keyword evidence="2" id="KW-1185">Reference proteome</keyword>